<feature type="transmembrane region" description="Helical" evidence="1">
    <location>
        <begin position="103"/>
        <end position="121"/>
    </location>
</feature>
<evidence type="ECO:0000313" key="3">
    <source>
        <dbReference type="Proteomes" id="UP000062973"/>
    </source>
</evidence>
<keyword evidence="1" id="KW-1133">Transmembrane helix</keyword>
<protein>
    <recommendedName>
        <fullName evidence="4">DoxX family protein</fullName>
    </recommendedName>
</protein>
<keyword evidence="3" id="KW-1185">Reference proteome</keyword>
<dbReference type="HOGENOM" id="CLU_1976920_0_0_11"/>
<accession>A0A076MN92</accession>
<dbReference type="PATRIC" id="fig|1068978.7.peg.2130"/>
<keyword evidence="1" id="KW-0472">Membrane</keyword>
<dbReference type="STRING" id="1068978.AMETH_2007"/>
<dbReference type="EMBL" id="CP009110">
    <property type="protein sequence ID" value="AIJ22099.1"/>
    <property type="molecule type" value="Genomic_DNA"/>
</dbReference>
<dbReference type="Proteomes" id="UP000062973">
    <property type="component" value="Chromosome"/>
</dbReference>
<reference evidence="2 3" key="1">
    <citation type="submission" date="2014-07" db="EMBL/GenBank/DDBJ databases">
        <title>Whole Genome Sequence of the Amycolatopsis methanolica 239.</title>
        <authorList>
            <person name="Tang B."/>
        </authorList>
    </citation>
    <scope>NUCLEOTIDE SEQUENCE [LARGE SCALE GENOMIC DNA]</scope>
    <source>
        <strain evidence="2 3">239</strain>
    </source>
</reference>
<evidence type="ECO:0000256" key="1">
    <source>
        <dbReference type="SAM" id="Phobius"/>
    </source>
</evidence>
<feature type="transmembrane region" description="Helical" evidence="1">
    <location>
        <begin position="50"/>
        <end position="70"/>
    </location>
</feature>
<organism evidence="2 3">
    <name type="scientific">Amycolatopsis methanolica 239</name>
    <dbReference type="NCBI Taxonomy" id="1068978"/>
    <lineage>
        <taxon>Bacteria</taxon>
        <taxon>Bacillati</taxon>
        <taxon>Actinomycetota</taxon>
        <taxon>Actinomycetes</taxon>
        <taxon>Pseudonocardiales</taxon>
        <taxon>Pseudonocardiaceae</taxon>
        <taxon>Amycolatopsis</taxon>
        <taxon>Amycolatopsis methanolica group</taxon>
    </lineage>
</organism>
<dbReference type="AlphaFoldDB" id="A0A076MN92"/>
<dbReference type="InterPro" id="IPR025695">
    <property type="entry name" value="DoxX-like"/>
</dbReference>
<evidence type="ECO:0008006" key="4">
    <source>
        <dbReference type="Google" id="ProtNLM"/>
    </source>
</evidence>
<name>A0A076MN92_AMYME</name>
<keyword evidence="1" id="KW-0812">Transmembrane</keyword>
<gene>
    <name evidence="2" type="ORF">AMETH_2007</name>
</gene>
<dbReference type="KEGG" id="amq:AMETH_2007"/>
<feature type="transmembrane region" description="Helical" evidence="1">
    <location>
        <begin position="77"/>
        <end position="97"/>
    </location>
</feature>
<dbReference type="eggNOG" id="ENOG5033MXB">
    <property type="taxonomic scope" value="Bacteria"/>
</dbReference>
<dbReference type="Pfam" id="PF13781">
    <property type="entry name" value="DoxX_3"/>
    <property type="match status" value="1"/>
</dbReference>
<evidence type="ECO:0000313" key="2">
    <source>
        <dbReference type="EMBL" id="AIJ22099.1"/>
    </source>
</evidence>
<proteinExistence type="predicted"/>
<dbReference type="RefSeq" id="WP_223843100.1">
    <property type="nucleotide sequence ID" value="NZ_AQUL01000001.1"/>
</dbReference>
<sequence>MRVGEWAARWVPPGAVAAVWVYQGLVAKVLGARPDERAILESVPVLGGDAAVVLVLIGLAEVALGGWVLTGWAPRTAVAVQTVLLAGFNAGGLAFGGGHIAEPLNLVLHNVVLLVLAWLVATRRHR</sequence>